<evidence type="ECO:0000256" key="6">
    <source>
        <dbReference type="ARBA" id="ARBA00022917"/>
    </source>
</evidence>
<keyword evidence="7 10" id="KW-0496">Mitochondrion</keyword>
<keyword evidence="4 10" id="KW-0999">Mitochondrion inner membrane</keyword>
<dbReference type="GO" id="GO:0003924">
    <property type="term" value="F:GTPase activity"/>
    <property type="evidence" value="ECO:0007669"/>
    <property type="project" value="UniProtKB-UniRule"/>
</dbReference>
<dbReference type="AlphaFoldDB" id="A0A1U7LMH5"/>
<dbReference type="STRING" id="1198029.A0A1U7LMH5"/>
<dbReference type="FunFam" id="3.30.70.240:FF:000007">
    <property type="entry name" value="Translation factor GUF1, mitochondrial"/>
    <property type="match status" value="1"/>
</dbReference>
<dbReference type="InterPro" id="IPR035647">
    <property type="entry name" value="EFG_III/V"/>
</dbReference>
<dbReference type="InterPro" id="IPR006297">
    <property type="entry name" value="EF-4"/>
</dbReference>
<dbReference type="Pfam" id="PF00679">
    <property type="entry name" value="EFG_C"/>
    <property type="match status" value="1"/>
</dbReference>
<feature type="domain" description="Tr-type G" evidence="11">
    <location>
        <begin position="2"/>
        <end position="183"/>
    </location>
</feature>
<dbReference type="InterPro" id="IPR004161">
    <property type="entry name" value="EFTu-like_2"/>
</dbReference>
<dbReference type="GO" id="GO:0005743">
    <property type="term" value="C:mitochondrial inner membrane"/>
    <property type="evidence" value="ECO:0007669"/>
    <property type="project" value="UniProtKB-SubCell"/>
</dbReference>
<evidence type="ECO:0000256" key="8">
    <source>
        <dbReference type="ARBA" id="ARBA00023134"/>
    </source>
</evidence>
<keyword evidence="8 10" id="KW-0342">GTP-binding</keyword>
<dbReference type="HAMAP" id="MF_00071">
    <property type="entry name" value="LepA"/>
    <property type="match status" value="1"/>
</dbReference>
<keyword evidence="9 10" id="KW-0472">Membrane</keyword>
<keyword evidence="5 10" id="KW-0378">Hydrolase</keyword>
<comment type="similarity">
    <text evidence="1">Belongs to the TRAFAC class translation factor GTPase superfamily. Classic translation factor GTPase family. LepA subfamily.</text>
</comment>
<evidence type="ECO:0000256" key="7">
    <source>
        <dbReference type="ARBA" id="ARBA00023128"/>
    </source>
</evidence>
<dbReference type="FunFam" id="3.40.50.300:FF:000078">
    <property type="entry name" value="Elongation factor 4"/>
    <property type="match status" value="1"/>
</dbReference>
<comment type="similarity">
    <text evidence="10">Belongs to the GTP-binding elongation factor family. LepA subfamily.</text>
</comment>
<dbReference type="FunFam" id="3.30.70.870:FF:000004">
    <property type="entry name" value="Translation factor GUF1, mitochondrial"/>
    <property type="match status" value="1"/>
</dbReference>
<dbReference type="InterPro" id="IPR041095">
    <property type="entry name" value="EFG_II"/>
</dbReference>
<dbReference type="CDD" id="cd03709">
    <property type="entry name" value="lepA_C"/>
    <property type="match status" value="1"/>
</dbReference>
<dbReference type="CDD" id="cd03699">
    <property type="entry name" value="EF4_II"/>
    <property type="match status" value="1"/>
</dbReference>
<evidence type="ECO:0000256" key="10">
    <source>
        <dbReference type="HAMAP-Rule" id="MF_03137"/>
    </source>
</evidence>
<dbReference type="PANTHER" id="PTHR43512">
    <property type="entry name" value="TRANSLATION FACTOR GUF1-RELATED"/>
    <property type="match status" value="1"/>
</dbReference>
<feature type="binding site" evidence="10">
    <location>
        <begin position="76"/>
        <end position="80"/>
    </location>
    <ligand>
        <name>GTP</name>
        <dbReference type="ChEBI" id="CHEBI:37565"/>
    </ligand>
</feature>
<feature type="binding site" evidence="10">
    <location>
        <begin position="130"/>
        <end position="133"/>
    </location>
    <ligand>
        <name>GTP</name>
        <dbReference type="ChEBI" id="CHEBI:37565"/>
    </ligand>
</feature>
<dbReference type="Pfam" id="PF06421">
    <property type="entry name" value="LepA_C"/>
    <property type="match status" value="1"/>
</dbReference>
<accession>A0A1U7LMH5</accession>
<evidence type="ECO:0000313" key="13">
    <source>
        <dbReference type="Proteomes" id="UP000186594"/>
    </source>
</evidence>
<organism evidence="12 13">
    <name type="scientific">Neolecta irregularis (strain DAH-3)</name>
    <dbReference type="NCBI Taxonomy" id="1198029"/>
    <lineage>
        <taxon>Eukaryota</taxon>
        <taxon>Fungi</taxon>
        <taxon>Dikarya</taxon>
        <taxon>Ascomycota</taxon>
        <taxon>Taphrinomycotina</taxon>
        <taxon>Neolectales</taxon>
        <taxon>Neolectaceae</taxon>
        <taxon>Neolecta</taxon>
    </lineage>
</organism>
<dbReference type="CDD" id="cd01890">
    <property type="entry name" value="LepA"/>
    <property type="match status" value="1"/>
</dbReference>
<dbReference type="OrthoDB" id="1074at2759"/>
<dbReference type="Pfam" id="PF03144">
    <property type="entry name" value="GTP_EFTU_D2"/>
    <property type="match status" value="1"/>
</dbReference>
<evidence type="ECO:0000313" key="12">
    <source>
        <dbReference type="EMBL" id="OLL23847.1"/>
    </source>
</evidence>
<dbReference type="InterPro" id="IPR035654">
    <property type="entry name" value="LepA_IV"/>
</dbReference>
<evidence type="ECO:0000259" key="11">
    <source>
        <dbReference type="PROSITE" id="PS51722"/>
    </source>
</evidence>
<comment type="function">
    <text evidence="10">Promotes mitochondrial protein synthesis. May act as a fidelity factor of the translation reaction, by catalyzing a one-codon backward translocation of tRNAs on improperly translocated ribosomes. Binds to mitochondrial ribosomes in a GTP-dependent manner.</text>
</comment>
<reference evidence="12 13" key="1">
    <citation type="submission" date="2016-04" db="EMBL/GenBank/DDBJ databases">
        <title>Evolutionary innovation and constraint leading to complex multicellularity in the Ascomycota.</title>
        <authorList>
            <person name="Cisse O."/>
            <person name="Nguyen A."/>
            <person name="Hewitt D.A."/>
            <person name="Jedd G."/>
            <person name="Stajich J.E."/>
        </authorList>
    </citation>
    <scope>NUCLEOTIDE SEQUENCE [LARGE SCALE GENOMIC DNA]</scope>
    <source>
        <strain evidence="12 13">DAH-3</strain>
    </source>
</reference>
<dbReference type="Gene3D" id="3.30.70.240">
    <property type="match status" value="1"/>
</dbReference>
<dbReference type="InterPro" id="IPR000795">
    <property type="entry name" value="T_Tr_GTP-bd_dom"/>
</dbReference>
<dbReference type="SUPFAM" id="SSF54980">
    <property type="entry name" value="EF-G C-terminal domain-like"/>
    <property type="match status" value="2"/>
</dbReference>
<dbReference type="NCBIfam" id="TIGR01393">
    <property type="entry name" value="lepA"/>
    <property type="match status" value="1"/>
</dbReference>
<dbReference type="InterPro" id="IPR005225">
    <property type="entry name" value="Small_GTP-bd"/>
</dbReference>
<dbReference type="Pfam" id="PF00009">
    <property type="entry name" value="GTP_EFTU"/>
    <property type="match status" value="1"/>
</dbReference>
<dbReference type="GO" id="GO:0045727">
    <property type="term" value="P:positive regulation of translation"/>
    <property type="evidence" value="ECO:0007669"/>
    <property type="project" value="UniProtKB-UniRule"/>
</dbReference>
<dbReference type="GO" id="GO:0005759">
    <property type="term" value="C:mitochondrial matrix"/>
    <property type="evidence" value="ECO:0007669"/>
    <property type="project" value="UniProtKB-UniRule"/>
</dbReference>
<keyword evidence="6 10" id="KW-0648">Protein biosynthesis</keyword>
<comment type="caution">
    <text evidence="12">The sequence shown here is derived from an EMBL/GenBank/DDBJ whole genome shotgun (WGS) entry which is preliminary data.</text>
</comment>
<dbReference type="InterPro" id="IPR027417">
    <property type="entry name" value="P-loop_NTPase"/>
</dbReference>
<dbReference type="GO" id="GO:0005525">
    <property type="term" value="F:GTP binding"/>
    <property type="evidence" value="ECO:0007669"/>
    <property type="project" value="UniProtKB-UniRule"/>
</dbReference>
<dbReference type="OMA" id="QVKCDEN"/>
<comment type="catalytic activity">
    <reaction evidence="10">
        <text>GTP + H2O = GDP + phosphate + H(+)</text>
        <dbReference type="Rhea" id="RHEA:19669"/>
        <dbReference type="ChEBI" id="CHEBI:15377"/>
        <dbReference type="ChEBI" id="CHEBI:15378"/>
        <dbReference type="ChEBI" id="CHEBI:37565"/>
        <dbReference type="ChEBI" id="CHEBI:43474"/>
        <dbReference type="ChEBI" id="CHEBI:58189"/>
        <dbReference type="EC" id="3.6.5.n1"/>
    </reaction>
</comment>
<dbReference type="PRINTS" id="PR00315">
    <property type="entry name" value="ELONGATNFCT"/>
</dbReference>
<dbReference type="PANTHER" id="PTHR43512:SF7">
    <property type="entry name" value="TRANSLATION FACTOR GUF1, MITOCHONDRIAL"/>
    <property type="match status" value="1"/>
</dbReference>
<feature type="binding site" evidence="10">
    <location>
        <begin position="11"/>
        <end position="18"/>
    </location>
    <ligand>
        <name>GTP</name>
        <dbReference type="ChEBI" id="CHEBI:37565"/>
    </ligand>
</feature>
<dbReference type="SUPFAM" id="SSF52540">
    <property type="entry name" value="P-loop containing nucleoside triphosphate hydrolases"/>
    <property type="match status" value="1"/>
</dbReference>
<dbReference type="CDD" id="cd16260">
    <property type="entry name" value="EF4_III"/>
    <property type="match status" value="1"/>
</dbReference>
<dbReference type="InterPro" id="IPR000640">
    <property type="entry name" value="EFG_V-like"/>
</dbReference>
<gene>
    <name evidence="12" type="ORF">NEOLI_004416</name>
</gene>
<evidence type="ECO:0000256" key="4">
    <source>
        <dbReference type="ARBA" id="ARBA00022792"/>
    </source>
</evidence>
<dbReference type="SUPFAM" id="SSF50447">
    <property type="entry name" value="Translation proteins"/>
    <property type="match status" value="1"/>
</dbReference>
<evidence type="ECO:0000256" key="1">
    <source>
        <dbReference type="ARBA" id="ARBA00005454"/>
    </source>
</evidence>
<proteinExistence type="inferred from homology"/>
<dbReference type="EMBL" id="LXFE01001163">
    <property type="protein sequence ID" value="OLL23847.1"/>
    <property type="molecule type" value="Genomic_DNA"/>
</dbReference>
<dbReference type="Pfam" id="PF14492">
    <property type="entry name" value="EFG_III"/>
    <property type="match status" value="1"/>
</dbReference>
<keyword evidence="3 10" id="KW-0547">Nucleotide-binding</keyword>
<dbReference type="Gene3D" id="3.40.50.300">
    <property type="entry name" value="P-loop containing nucleotide triphosphate hydrolases"/>
    <property type="match status" value="1"/>
</dbReference>
<evidence type="ECO:0000256" key="2">
    <source>
        <dbReference type="ARBA" id="ARBA00022475"/>
    </source>
</evidence>
<evidence type="ECO:0000256" key="5">
    <source>
        <dbReference type="ARBA" id="ARBA00022801"/>
    </source>
</evidence>
<evidence type="ECO:0000256" key="3">
    <source>
        <dbReference type="ARBA" id="ARBA00022741"/>
    </source>
</evidence>
<dbReference type="GO" id="GO:0097177">
    <property type="term" value="F:mitochondrial ribosome binding"/>
    <property type="evidence" value="ECO:0007669"/>
    <property type="project" value="EnsemblFungi"/>
</dbReference>
<dbReference type="NCBIfam" id="TIGR00231">
    <property type="entry name" value="small_GTP"/>
    <property type="match status" value="1"/>
</dbReference>
<dbReference type="Gene3D" id="3.30.70.870">
    <property type="entry name" value="Elongation Factor G (Translational Gtpase), domain 3"/>
    <property type="match status" value="1"/>
</dbReference>
<dbReference type="InterPro" id="IPR009000">
    <property type="entry name" value="Transl_B-barrel_sf"/>
</dbReference>
<dbReference type="GO" id="GO:0006412">
    <property type="term" value="P:translation"/>
    <property type="evidence" value="ECO:0007669"/>
    <property type="project" value="UniProtKB-KW"/>
</dbReference>
<dbReference type="InterPro" id="IPR038363">
    <property type="entry name" value="LepA_C_sf"/>
</dbReference>
<dbReference type="FunFam" id="3.30.70.2570:FF:000001">
    <property type="entry name" value="Translation factor GUF1, mitochondrial"/>
    <property type="match status" value="1"/>
</dbReference>
<evidence type="ECO:0000256" key="9">
    <source>
        <dbReference type="ARBA" id="ARBA00023136"/>
    </source>
</evidence>
<keyword evidence="13" id="KW-1185">Reference proteome</keyword>
<sequence length="616" mass="68201">MSRIRNISVIAHIDHGKSTLSDRLLELTNTIATLGVHKQFLDKLKVEQERGITVKAVTCSMRYKHKGEEYMINLIDTPGHVDFRAEVIHSLKAGNGCLLLIDAAQGIQAQTVANFYLAFAENLKIIPVLNKIDLPAAEPGKVLEQLEQTFELDPVDALAISAKTGLGVGAILPAIIERVPPPTGSVDENFKCLLIDSWYDNYKGVILLVRVFGGTVQRGDRISSVHTGHKYEVSEVGLMHPDQSPVNRLCAGMVGYVVPSMKRSSESKIGDTFYHVGKPVQALPGFEDAKPMIYVGAFPLDTKEFKRLEDSINNLSLNDRSITVHRDTSTALGQGWRLGFLGSLHLSVFQDRLKDEYGAEVIITTPTVPYQIEYRDGTFGTISNPSEFPDVVTHSSKVLDIREPVVEATMIFPSDYLGSVIELCEACFLLKEQTFLSSSRVLLKYIIPLAQLVEDFFGKLKSSTKGYATLDYEEAGYIPADVLRLSLLINGKSVDALASIVHRSQAERRGREWVKKMRGLVDRQLYEVVIQAAVGNKVVARESISAKRKDVTAKCYGGDVSRKMKLLNKQKEGKKRMRSIGNVQISQEVCTWKPGFLLISSLSMTSSLKRGISDPN</sequence>
<dbReference type="Proteomes" id="UP000186594">
    <property type="component" value="Unassembled WGS sequence"/>
</dbReference>
<dbReference type="Gene3D" id="2.40.30.10">
    <property type="entry name" value="Translation factors"/>
    <property type="match status" value="1"/>
</dbReference>
<comment type="subcellular location">
    <subcellularLocation>
        <location evidence="10">Mitochondrion inner membrane</location>
        <topology evidence="10">Peripheral membrane protein</topology>
        <orientation evidence="10">Matrix side</orientation>
    </subcellularLocation>
</comment>
<dbReference type="Gene3D" id="3.30.70.2570">
    <property type="entry name" value="Elongation factor 4, C-terminal domain"/>
    <property type="match status" value="1"/>
</dbReference>
<dbReference type="PROSITE" id="PS51722">
    <property type="entry name" value="G_TR_2"/>
    <property type="match status" value="1"/>
</dbReference>
<name>A0A1U7LMH5_NEOID</name>
<protein>
    <submittedName>
        <fullName evidence="12">Translation factor GUF1, mitochondrial</fullName>
    </submittedName>
</protein>
<dbReference type="FunFam" id="2.40.30.10:FF:000015">
    <property type="entry name" value="Translation factor GUF1, mitochondrial"/>
    <property type="match status" value="1"/>
</dbReference>
<keyword evidence="2" id="KW-1003">Cell membrane</keyword>
<dbReference type="InterPro" id="IPR013842">
    <property type="entry name" value="LepA_CTD"/>
</dbReference>